<reference evidence="1" key="1">
    <citation type="journal article" date="2021" name="New Phytol.">
        <title>Evolutionary innovations through gain and loss of genes in the ectomycorrhizal Boletales.</title>
        <authorList>
            <person name="Wu G."/>
            <person name="Miyauchi S."/>
            <person name="Morin E."/>
            <person name="Kuo A."/>
            <person name="Drula E."/>
            <person name="Varga T."/>
            <person name="Kohler A."/>
            <person name="Feng B."/>
            <person name="Cao Y."/>
            <person name="Lipzen A."/>
            <person name="Daum C."/>
            <person name="Hundley H."/>
            <person name="Pangilinan J."/>
            <person name="Johnson J."/>
            <person name="Barry K."/>
            <person name="LaButti K."/>
            <person name="Ng V."/>
            <person name="Ahrendt S."/>
            <person name="Min B."/>
            <person name="Choi I.G."/>
            <person name="Park H."/>
            <person name="Plett J.M."/>
            <person name="Magnuson J."/>
            <person name="Spatafora J.W."/>
            <person name="Nagy L.G."/>
            <person name="Henrissat B."/>
            <person name="Grigoriev I.V."/>
            <person name="Yang Z.L."/>
            <person name="Xu J."/>
            <person name="Martin F.M."/>
        </authorList>
    </citation>
    <scope>NUCLEOTIDE SEQUENCE</scope>
    <source>
        <strain evidence="1">KUC20120723A-06</strain>
    </source>
</reference>
<keyword evidence="2" id="KW-1185">Reference proteome</keyword>
<sequence length="135" mass="15455">MQNPKLEIPAIISTLTSTTSAAALDATLTRYFTPDARFLHPLCAATTRSQIHGVYRWYRVMSPTTKSDVLTVVYDPDLDVLFVEVVQRFHIRFNPFKMTPARLNVRLTLREVCGLHYIVQQEDFYHPTDIAALTL</sequence>
<accession>A0ACB8BIW4</accession>
<comment type="caution">
    <text evidence="1">The sequence shown here is derived from an EMBL/GenBank/DDBJ whole genome shotgun (WGS) entry which is preliminary data.</text>
</comment>
<feature type="non-terminal residue" evidence="1">
    <location>
        <position position="135"/>
    </location>
</feature>
<dbReference type="Proteomes" id="UP000790709">
    <property type="component" value="Unassembled WGS sequence"/>
</dbReference>
<evidence type="ECO:0000313" key="2">
    <source>
        <dbReference type="Proteomes" id="UP000790709"/>
    </source>
</evidence>
<evidence type="ECO:0000313" key="1">
    <source>
        <dbReference type="EMBL" id="KAH7925800.1"/>
    </source>
</evidence>
<dbReference type="EMBL" id="MU266395">
    <property type="protein sequence ID" value="KAH7925800.1"/>
    <property type="molecule type" value="Genomic_DNA"/>
</dbReference>
<gene>
    <name evidence="1" type="ORF">BV22DRAFT_1064338</name>
</gene>
<protein>
    <submittedName>
        <fullName evidence="1">Uncharacterized protein</fullName>
    </submittedName>
</protein>
<proteinExistence type="predicted"/>
<organism evidence="1 2">
    <name type="scientific">Leucogyrophana mollusca</name>
    <dbReference type="NCBI Taxonomy" id="85980"/>
    <lineage>
        <taxon>Eukaryota</taxon>
        <taxon>Fungi</taxon>
        <taxon>Dikarya</taxon>
        <taxon>Basidiomycota</taxon>
        <taxon>Agaricomycotina</taxon>
        <taxon>Agaricomycetes</taxon>
        <taxon>Agaricomycetidae</taxon>
        <taxon>Boletales</taxon>
        <taxon>Boletales incertae sedis</taxon>
        <taxon>Leucogyrophana</taxon>
    </lineage>
</organism>
<name>A0ACB8BIW4_9AGAM</name>